<reference evidence="6" key="1">
    <citation type="submission" date="2023-10" db="EMBL/GenBank/DDBJ databases">
        <title>Genome assembly of Pristionchus species.</title>
        <authorList>
            <person name="Yoshida K."/>
            <person name="Sommer R.J."/>
        </authorList>
    </citation>
    <scope>NUCLEOTIDE SEQUENCE</scope>
    <source>
        <strain evidence="6">RS0144</strain>
    </source>
</reference>
<evidence type="ECO:0008006" key="8">
    <source>
        <dbReference type="Google" id="ProtNLM"/>
    </source>
</evidence>
<feature type="non-terminal residue" evidence="6">
    <location>
        <position position="67"/>
    </location>
</feature>
<dbReference type="PANTHER" id="PTHR22945">
    <property type="entry name" value="SERPENTINE RECEPTOR, CLASS D DELTA"/>
    <property type="match status" value="1"/>
</dbReference>
<evidence type="ECO:0000256" key="3">
    <source>
        <dbReference type="ARBA" id="ARBA00022692"/>
    </source>
</evidence>
<organism evidence="6 7">
    <name type="scientific">Pristionchus entomophagus</name>
    <dbReference type="NCBI Taxonomy" id="358040"/>
    <lineage>
        <taxon>Eukaryota</taxon>
        <taxon>Metazoa</taxon>
        <taxon>Ecdysozoa</taxon>
        <taxon>Nematoda</taxon>
        <taxon>Chromadorea</taxon>
        <taxon>Rhabditida</taxon>
        <taxon>Rhabditina</taxon>
        <taxon>Diplogasteromorpha</taxon>
        <taxon>Diplogasteroidea</taxon>
        <taxon>Neodiplogasteridae</taxon>
        <taxon>Pristionchus</taxon>
    </lineage>
</organism>
<dbReference type="AlphaFoldDB" id="A0AAV5TE63"/>
<dbReference type="Pfam" id="PF10317">
    <property type="entry name" value="7TM_GPCR_Srd"/>
    <property type="match status" value="1"/>
</dbReference>
<sequence length="67" mass="7635">MLLPLVYILGISLWFLDFIGLVHSQTLQRCISTVSSIFAIGSPLINMYHIPAYRKYLKSIFSSDGWV</sequence>
<dbReference type="Proteomes" id="UP001432027">
    <property type="component" value="Unassembled WGS sequence"/>
</dbReference>
<dbReference type="InterPro" id="IPR019421">
    <property type="entry name" value="7TM_GPCR_serpentine_rcpt_Srd"/>
</dbReference>
<protein>
    <recommendedName>
        <fullName evidence="8">G protein-coupled receptor</fullName>
    </recommendedName>
</protein>
<evidence type="ECO:0000313" key="7">
    <source>
        <dbReference type="Proteomes" id="UP001432027"/>
    </source>
</evidence>
<accession>A0AAV5TE63</accession>
<evidence type="ECO:0000256" key="2">
    <source>
        <dbReference type="ARBA" id="ARBA00009166"/>
    </source>
</evidence>
<dbReference type="InterPro" id="IPR050920">
    <property type="entry name" value="Nematode_rcpt-like_delta"/>
</dbReference>
<keyword evidence="3" id="KW-0812">Transmembrane</keyword>
<comment type="subcellular location">
    <subcellularLocation>
        <location evidence="1">Membrane</location>
        <topology evidence="1">Multi-pass membrane protein</topology>
    </subcellularLocation>
</comment>
<dbReference type="EMBL" id="BTSX01000004">
    <property type="protein sequence ID" value="GMS92438.1"/>
    <property type="molecule type" value="Genomic_DNA"/>
</dbReference>
<dbReference type="GO" id="GO:0016020">
    <property type="term" value="C:membrane"/>
    <property type="evidence" value="ECO:0007669"/>
    <property type="project" value="UniProtKB-SubCell"/>
</dbReference>
<evidence type="ECO:0000256" key="5">
    <source>
        <dbReference type="ARBA" id="ARBA00023136"/>
    </source>
</evidence>
<gene>
    <name evidence="6" type="ORF">PENTCL1PPCAC_14613</name>
</gene>
<proteinExistence type="inferred from homology"/>
<keyword evidence="5" id="KW-0472">Membrane</keyword>
<evidence type="ECO:0000256" key="4">
    <source>
        <dbReference type="ARBA" id="ARBA00022989"/>
    </source>
</evidence>
<keyword evidence="7" id="KW-1185">Reference proteome</keyword>
<evidence type="ECO:0000313" key="6">
    <source>
        <dbReference type="EMBL" id="GMS92438.1"/>
    </source>
</evidence>
<dbReference type="PANTHER" id="PTHR22945:SF40">
    <property type="entry name" value="SERPENTINE RECEPTOR, CLASS D (DELTA)-RELATED"/>
    <property type="match status" value="1"/>
</dbReference>
<evidence type="ECO:0000256" key="1">
    <source>
        <dbReference type="ARBA" id="ARBA00004141"/>
    </source>
</evidence>
<comment type="caution">
    <text evidence="6">The sequence shown here is derived from an EMBL/GenBank/DDBJ whole genome shotgun (WGS) entry which is preliminary data.</text>
</comment>
<keyword evidence="4" id="KW-1133">Transmembrane helix</keyword>
<comment type="similarity">
    <text evidence="2">Belongs to the nematode receptor-like protein srd family.</text>
</comment>
<name>A0AAV5TE63_9BILA</name>